<dbReference type="PANTHER" id="PTHR30093:SF2">
    <property type="entry name" value="TYPE II SECRETION SYSTEM PROTEIN H"/>
    <property type="match status" value="1"/>
</dbReference>
<dbReference type="AlphaFoldDB" id="A0A5B9WC14"/>
<accession>A0A5B9WC14</accession>
<organism evidence="2 3">
    <name type="scientific">Aquisphaera giovannonii</name>
    <dbReference type="NCBI Taxonomy" id="406548"/>
    <lineage>
        <taxon>Bacteria</taxon>
        <taxon>Pseudomonadati</taxon>
        <taxon>Planctomycetota</taxon>
        <taxon>Planctomycetia</taxon>
        <taxon>Isosphaerales</taxon>
        <taxon>Isosphaeraceae</taxon>
        <taxon>Aquisphaera</taxon>
    </lineage>
</organism>
<evidence type="ECO:0000259" key="1">
    <source>
        <dbReference type="Pfam" id="PF07596"/>
    </source>
</evidence>
<dbReference type="OrthoDB" id="278829at2"/>
<proteinExistence type="predicted"/>
<sequence>MARRPAFTLIEVLVVIGIIGLLVGLLLPAVQSAREAARRLQCTNNLKQLALAAASYEASRGAYPFGVGGGAPAGPGRVPRWSCQSQLLRELDQAPLFNSLNFAGVAWASDTVFGPPNGTAITTSLSVFLCPSDSDRIADTPRLGHNSYRACAGTLPINLAEGSPDGTGRNDGIFWFQGSVRPATIADGLSVTAMFSERCLGGSWRLDAASDIYMSGPAPASCAGIVPRSGDRYGVPWEQSGGRWGDGGLFYTRYNHALTPGRPSCILGGTNDYSTPIVASASSRHPGGVNVAMADGSVHFIGNRVDPAVWKSLATVSGGEAADASRY</sequence>
<name>A0A5B9WC14_9BACT</name>
<dbReference type="SUPFAM" id="SSF54523">
    <property type="entry name" value="Pili subunits"/>
    <property type="match status" value="1"/>
</dbReference>
<dbReference type="InterPro" id="IPR012902">
    <property type="entry name" value="N_methyl_site"/>
</dbReference>
<dbReference type="EMBL" id="CP042997">
    <property type="protein sequence ID" value="QEH37575.1"/>
    <property type="molecule type" value="Genomic_DNA"/>
</dbReference>
<evidence type="ECO:0000313" key="3">
    <source>
        <dbReference type="Proteomes" id="UP000324233"/>
    </source>
</evidence>
<dbReference type="KEGG" id="agv:OJF2_61660"/>
<keyword evidence="3" id="KW-1185">Reference proteome</keyword>
<reference evidence="2 3" key="1">
    <citation type="submission" date="2019-08" db="EMBL/GenBank/DDBJ databases">
        <title>Deep-cultivation of Planctomycetes and their phenomic and genomic characterization uncovers novel biology.</title>
        <authorList>
            <person name="Wiegand S."/>
            <person name="Jogler M."/>
            <person name="Boedeker C."/>
            <person name="Pinto D."/>
            <person name="Vollmers J."/>
            <person name="Rivas-Marin E."/>
            <person name="Kohn T."/>
            <person name="Peeters S.H."/>
            <person name="Heuer A."/>
            <person name="Rast P."/>
            <person name="Oberbeckmann S."/>
            <person name="Bunk B."/>
            <person name="Jeske O."/>
            <person name="Meyerdierks A."/>
            <person name="Storesund J.E."/>
            <person name="Kallscheuer N."/>
            <person name="Luecker S."/>
            <person name="Lage O.M."/>
            <person name="Pohl T."/>
            <person name="Merkel B.J."/>
            <person name="Hornburger P."/>
            <person name="Mueller R.-W."/>
            <person name="Bruemmer F."/>
            <person name="Labrenz M."/>
            <person name="Spormann A.M."/>
            <person name="Op den Camp H."/>
            <person name="Overmann J."/>
            <person name="Amann R."/>
            <person name="Jetten M.S.M."/>
            <person name="Mascher T."/>
            <person name="Medema M.H."/>
            <person name="Devos D.P."/>
            <person name="Kaster A.-K."/>
            <person name="Ovreas L."/>
            <person name="Rohde M."/>
            <person name="Galperin M.Y."/>
            <person name="Jogler C."/>
        </authorList>
    </citation>
    <scope>NUCLEOTIDE SEQUENCE [LARGE SCALE GENOMIC DNA]</scope>
    <source>
        <strain evidence="2 3">OJF2</strain>
    </source>
</reference>
<evidence type="ECO:0000313" key="2">
    <source>
        <dbReference type="EMBL" id="QEH37575.1"/>
    </source>
</evidence>
<dbReference type="Pfam" id="PF07596">
    <property type="entry name" value="SBP_bac_10"/>
    <property type="match status" value="1"/>
</dbReference>
<dbReference type="PANTHER" id="PTHR30093">
    <property type="entry name" value="GENERAL SECRETION PATHWAY PROTEIN G"/>
    <property type="match status" value="1"/>
</dbReference>
<dbReference type="NCBIfam" id="TIGR04294">
    <property type="entry name" value="pre_pil_HX9DG"/>
    <property type="match status" value="1"/>
</dbReference>
<dbReference type="InterPro" id="IPR027558">
    <property type="entry name" value="Pre_pil_HX9DG_C"/>
</dbReference>
<dbReference type="InterPro" id="IPR045584">
    <property type="entry name" value="Pilin-like"/>
</dbReference>
<feature type="domain" description="DUF1559" evidence="1">
    <location>
        <begin position="31"/>
        <end position="307"/>
    </location>
</feature>
<dbReference type="RefSeq" id="WP_148597113.1">
    <property type="nucleotide sequence ID" value="NZ_CP042997.1"/>
</dbReference>
<dbReference type="InterPro" id="IPR011453">
    <property type="entry name" value="DUF1559"/>
</dbReference>
<dbReference type="NCBIfam" id="TIGR02532">
    <property type="entry name" value="IV_pilin_GFxxxE"/>
    <property type="match status" value="1"/>
</dbReference>
<gene>
    <name evidence="2" type="ORF">OJF2_61660</name>
</gene>
<dbReference type="Proteomes" id="UP000324233">
    <property type="component" value="Chromosome"/>
</dbReference>
<protein>
    <recommendedName>
        <fullName evidence="1">DUF1559 domain-containing protein</fullName>
    </recommendedName>
</protein>
<dbReference type="Gene3D" id="3.30.700.10">
    <property type="entry name" value="Glycoprotein, Type 4 Pilin"/>
    <property type="match status" value="1"/>
</dbReference>
<dbReference type="Pfam" id="PF07963">
    <property type="entry name" value="N_methyl"/>
    <property type="match status" value="1"/>
</dbReference>